<accession>A0A9X9Q5W4</accession>
<sequence>MPLPEEIQVSPGDTEIHRVEPEDVANHLTAFHWELFRCVHEVGTVTSALGGWREKCAMVGILETGRLCS</sequence>
<evidence type="ECO:0000313" key="2">
    <source>
        <dbReference type="Proteomes" id="UP000269945"/>
    </source>
</evidence>
<name>A0A9X9Q5W4_GULGU</name>
<organism evidence="1 2">
    <name type="scientific">Gulo gulo</name>
    <name type="common">Wolverine</name>
    <name type="synonym">Gluton</name>
    <dbReference type="NCBI Taxonomy" id="48420"/>
    <lineage>
        <taxon>Eukaryota</taxon>
        <taxon>Metazoa</taxon>
        <taxon>Chordata</taxon>
        <taxon>Craniata</taxon>
        <taxon>Vertebrata</taxon>
        <taxon>Euteleostomi</taxon>
        <taxon>Mammalia</taxon>
        <taxon>Eutheria</taxon>
        <taxon>Laurasiatheria</taxon>
        <taxon>Carnivora</taxon>
        <taxon>Caniformia</taxon>
        <taxon>Musteloidea</taxon>
        <taxon>Mustelidae</taxon>
        <taxon>Guloninae</taxon>
        <taxon>Gulo</taxon>
    </lineage>
</organism>
<gene>
    <name evidence="1" type="ORF">BN2614_LOCUS6</name>
</gene>
<comment type="caution">
    <text evidence="1">The sequence shown here is derived from an EMBL/GenBank/DDBJ whole genome shotgun (WGS) entry which is preliminary data.</text>
</comment>
<keyword evidence="2" id="KW-1185">Reference proteome</keyword>
<reference evidence="1 2" key="1">
    <citation type="submission" date="2018-10" db="EMBL/GenBank/DDBJ databases">
        <authorList>
            <person name="Ekblom R."/>
            <person name="Jareborg N."/>
        </authorList>
    </citation>
    <scope>NUCLEOTIDE SEQUENCE [LARGE SCALE GENOMIC DNA]</scope>
    <source>
        <tissue evidence="1">Muscle</tissue>
    </source>
</reference>
<evidence type="ECO:0000313" key="1">
    <source>
        <dbReference type="EMBL" id="VCX31132.1"/>
    </source>
</evidence>
<protein>
    <submittedName>
        <fullName evidence="1">Uncharacterized protein</fullName>
    </submittedName>
</protein>
<dbReference type="EMBL" id="CYRY02040350">
    <property type="protein sequence ID" value="VCX31132.1"/>
    <property type="molecule type" value="Genomic_DNA"/>
</dbReference>
<dbReference type="AlphaFoldDB" id="A0A9X9Q5W4"/>
<proteinExistence type="predicted"/>
<dbReference type="Proteomes" id="UP000269945">
    <property type="component" value="Unassembled WGS sequence"/>
</dbReference>